<keyword evidence="6" id="KW-1133">Transmembrane helix</keyword>
<evidence type="ECO:0000256" key="3">
    <source>
        <dbReference type="ARBA" id="ARBA00022737"/>
    </source>
</evidence>
<dbReference type="Pfam" id="PF13855">
    <property type="entry name" value="LRR_8"/>
    <property type="match status" value="1"/>
</dbReference>
<dbReference type="PANTHER" id="PTHR24366">
    <property type="entry name" value="IG(IMMUNOGLOBULIN) AND LRR(LEUCINE RICH REPEAT) DOMAINS"/>
    <property type="match status" value="1"/>
</dbReference>
<feature type="compositionally biased region" description="Basic and acidic residues" evidence="5">
    <location>
        <begin position="446"/>
        <end position="470"/>
    </location>
</feature>
<keyword evidence="2" id="KW-0732">Signal</keyword>
<reference evidence="8" key="1">
    <citation type="submission" date="2022-01" db="EMBL/GenBank/DDBJ databases">
        <authorList>
            <person name="Braso-Vives M."/>
        </authorList>
    </citation>
    <scope>NUCLEOTIDE SEQUENCE</scope>
</reference>
<feature type="region of interest" description="Disordered" evidence="5">
    <location>
        <begin position="561"/>
        <end position="627"/>
    </location>
</feature>
<dbReference type="PANTHER" id="PTHR24366:SF161">
    <property type="entry name" value="TIR DOMAIN-CONTAINING PROTEIN"/>
    <property type="match status" value="1"/>
</dbReference>
<evidence type="ECO:0000313" key="8">
    <source>
        <dbReference type="EMBL" id="CAH1272458.1"/>
    </source>
</evidence>
<dbReference type="InterPro" id="IPR003599">
    <property type="entry name" value="Ig_sub"/>
</dbReference>
<dbReference type="SUPFAM" id="SSF48726">
    <property type="entry name" value="Immunoglobulin"/>
    <property type="match status" value="1"/>
</dbReference>
<dbReference type="InterPro" id="IPR003591">
    <property type="entry name" value="Leu-rich_rpt_typical-subtyp"/>
</dbReference>
<dbReference type="SMART" id="SM00408">
    <property type="entry name" value="IGc2"/>
    <property type="match status" value="1"/>
</dbReference>
<keyword evidence="6" id="KW-0812">Transmembrane</keyword>
<feature type="region of interest" description="Disordered" evidence="5">
    <location>
        <begin position="359"/>
        <end position="427"/>
    </location>
</feature>
<evidence type="ECO:0000259" key="7">
    <source>
        <dbReference type="PROSITE" id="PS50835"/>
    </source>
</evidence>
<organism evidence="8 9">
    <name type="scientific">Branchiostoma lanceolatum</name>
    <name type="common">Common lancelet</name>
    <name type="synonym">Amphioxus lanceolatum</name>
    <dbReference type="NCBI Taxonomy" id="7740"/>
    <lineage>
        <taxon>Eukaryota</taxon>
        <taxon>Metazoa</taxon>
        <taxon>Chordata</taxon>
        <taxon>Cephalochordata</taxon>
        <taxon>Leptocardii</taxon>
        <taxon>Amphioxiformes</taxon>
        <taxon>Branchiostomatidae</taxon>
        <taxon>Branchiostoma</taxon>
    </lineage>
</organism>
<dbReference type="Pfam" id="PF13927">
    <property type="entry name" value="Ig_3"/>
    <property type="match status" value="1"/>
</dbReference>
<dbReference type="Proteomes" id="UP000838412">
    <property type="component" value="Chromosome 8"/>
</dbReference>
<evidence type="ECO:0000256" key="4">
    <source>
        <dbReference type="ARBA" id="ARBA00023157"/>
    </source>
</evidence>
<dbReference type="InterPro" id="IPR036179">
    <property type="entry name" value="Ig-like_dom_sf"/>
</dbReference>
<sequence>MSTLDVSHNVMTAIPSSVATLRSLQYLKVQHNEITDIQPGMFSNVYYVSELDLSYNNITIIQAGTFANMTIDNDFRLYLSGNPIKHLDKYSFSNIVSADCCIYWFHMDFSNMQLEKIHELAFHNMLQHRWKDCDACEFFFNDNLLETLPSTLCDLYAKPLVYLHLENNPWSCDCRMRDIYNCSYSHFNRITCRYTPILNNARLSSLSPENLVCSNPTIDHISPTVNQLVVGENVTMYCNATGFNRPTITWTLPVVSPSGIPANRQHHDISTTSLDYNSAESTLTIIHVQVTDQGNYTCHASNAAGEDSVSLHLTVISDTKQRQETPHLAAALGCAVGVFILWTILALIYFTHKRRQKTKYTSSSRPSIRETQRGIQHSNPDEDEYDDVRVAKPRGKLTSEVQQRGFHDQRLTEMQGSESGEDAGHLYENPDHVYASLQDDAVTHGGEIERTDGGMARDVREQRRQQDQRARAIQSGESGENAGHTYQGLLHDNPDHDYTSLQGGHDGRTVSNGGGSDQGKGPKKGYKSAPGQATAGFGEDVSHQYQGLRLENQDHVYTSLRNGEATPGDQDACGRQVVTSDDHGHEYSQEDIAAEAPAIGSGEDLSHQYQNAPPDDDYHDYLQLGDD</sequence>
<gene>
    <name evidence="8" type="primary">LRIT2</name>
    <name evidence="8" type="ORF">BLAG_LOCUS24098</name>
</gene>
<protein>
    <submittedName>
        <fullName evidence="8">LRIT2 protein</fullName>
    </submittedName>
</protein>
<evidence type="ECO:0000256" key="6">
    <source>
        <dbReference type="SAM" id="Phobius"/>
    </source>
</evidence>
<dbReference type="SMART" id="SM00369">
    <property type="entry name" value="LRR_TYP"/>
    <property type="match status" value="3"/>
</dbReference>
<dbReference type="AlphaFoldDB" id="A0A8K0AAQ6"/>
<dbReference type="InterPro" id="IPR032675">
    <property type="entry name" value="LRR_dom_sf"/>
</dbReference>
<keyword evidence="1" id="KW-0433">Leucine-rich repeat</keyword>
<feature type="region of interest" description="Disordered" evidence="5">
    <location>
        <begin position="446"/>
        <end position="537"/>
    </location>
</feature>
<name>A0A8K0AAQ6_BRALA</name>
<feature type="transmembrane region" description="Helical" evidence="6">
    <location>
        <begin position="328"/>
        <end position="350"/>
    </location>
</feature>
<keyword evidence="6" id="KW-0472">Membrane</keyword>
<feature type="domain" description="Ig-like" evidence="7">
    <location>
        <begin position="216"/>
        <end position="314"/>
    </location>
</feature>
<dbReference type="Gene3D" id="3.80.10.10">
    <property type="entry name" value="Ribonuclease Inhibitor"/>
    <property type="match status" value="2"/>
</dbReference>
<keyword evidence="3" id="KW-0677">Repeat</keyword>
<dbReference type="InterPro" id="IPR003598">
    <property type="entry name" value="Ig_sub2"/>
</dbReference>
<dbReference type="EMBL" id="OV696693">
    <property type="protein sequence ID" value="CAH1272458.1"/>
    <property type="molecule type" value="Genomic_DNA"/>
</dbReference>
<evidence type="ECO:0000256" key="5">
    <source>
        <dbReference type="SAM" id="MobiDB-lite"/>
    </source>
</evidence>
<evidence type="ECO:0000256" key="2">
    <source>
        <dbReference type="ARBA" id="ARBA00022729"/>
    </source>
</evidence>
<proteinExistence type="predicted"/>
<dbReference type="InterPro" id="IPR001611">
    <property type="entry name" value="Leu-rich_rpt"/>
</dbReference>
<dbReference type="SUPFAM" id="SSF52058">
    <property type="entry name" value="L domain-like"/>
    <property type="match status" value="1"/>
</dbReference>
<dbReference type="SMART" id="SM00409">
    <property type="entry name" value="IG"/>
    <property type="match status" value="1"/>
</dbReference>
<accession>A0A8K0AAQ6</accession>
<dbReference type="Gene3D" id="2.60.40.10">
    <property type="entry name" value="Immunoglobulins"/>
    <property type="match status" value="1"/>
</dbReference>
<dbReference type="InterPro" id="IPR013783">
    <property type="entry name" value="Ig-like_fold"/>
</dbReference>
<keyword evidence="9" id="KW-1185">Reference proteome</keyword>
<evidence type="ECO:0000256" key="1">
    <source>
        <dbReference type="ARBA" id="ARBA00022614"/>
    </source>
</evidence>
<dbReference type="OrthoDB" id="8400687at2759"/>
<evidence type="ECO:0000313" key="9">
    <source>
        <dbReference type="Proteomes" id="UP000838412"/>
    </source>
</evidence>
<keyword evidence="4" id="KW-1015">Disulfide bond</keyword>
<dbReference type="InterPro" id="IPR007110">
    <property type="entry name" value="Ig-like_dom"/>
</dbReference>
<dbReference type="PROSITE" id="PS50835">
    <property type="entry name" value="IG_LIKE"/>
    <property type="match status" value="1"/>
</dbReference>